<sequence length="200" mass="23049">MSREVVFDIETQNTFEEVGAGNHRGLRVSLVVAYSYEDDTFRSFREEQLKDLWPLLERAERIIGYNSKFFDVPVLQNYYTGDLSRIPHLDLLEEIRRSAGFRPKLDDIARATLNTQKSGHGLEAVEWFKQGEWDKIEKYCTDDVRITRDVYEYGKTHKQVFYPDMTGNIKPIAVKFGLERVVANSEGIAAGTGMNLTLPF</sequence>
<dbReference type="EMBL" id="MFPV01000054">
    <property type="protein sequence ID" value="OGH60773.1"/>
    <property type="molecule type" value="Genomic_DNA"/>
</dbReference>
<dbReference type="GO" id="GO:0003676">
    <property type="term" value="F:nucleic acid binding"/>
    <property type="evidence" value="ECO:0007669"/>
    <property type="project" value="InterPro"/>
</dbReference>
<dbReference type="SUPFAM" id="SSF53098">
    <property type="entry name" value="Ribonuclease H-like"/>
    <property type="match status" value="1"/>
</dbReference>
<comment type="caution">
    <text evidence="2">The sequence shown here is derived from an EMBL/GenBank/DDBJ whole genome shotgun (WGS) entry which is preliminary data.</text>
</comment>
<evidence type="ECO:0000313" key="2">
    <source>
        <dbReference type="EMBL" id="OGH60773.1"/>
    </source>
</evidence>
<gene>
    <name evidence="2" type="ORF">A2848_03350</name>
</gene>
<feature type="domain" description="YprB ribonuclease H-like" evidence="1">
    <location>
        <begin position="6"/>
        <end position="153"/>
    </location>
</feature>
<dbReference type="Pfam" id="PF13482">
    <property type="entry name" value="RNase_H_2"/>
    <property type="match status" value="1"/>
</dbReference>
<name>A0A1F6LN90_9BACT</name>
<dbReference type="InterPro" id="IPR036397">
    <property type="entry name" value="RNaseH_sf"/>
</dbReference>
<evidence type="ECO:0000313" key="3">
    <source>
        <dbReference type="Proteomes" id="UP000176329"/>
    </source>
</evidence>
<protein>
    <recommendedName>
        <fullName evidence="1">YprB ribonuclease H-like domain-containing protein</fullName>
    </recommendedName>
</protein>
<dbReference type="AlphaFoldDB" id="A0A1F6LN90"/>
<dbReference type="Proteomes" id="UP000176329">
    <property type="component" value="Unassembled WGS sequence"/>
</dbReference>
<reference evidence="2 3" key="1">
    <citation type="journal article" date="2016" name="Nat. Commun.">
        <title>Thousands of microbial genomes shed light on interconnected biogeochemical processes in an aquifer system.</title>
        <authorList>
            <person name="Anantharaman K."/>
            <person name="Brown C.T."/>
            <person name="Hug L.A."/>
            <person name="Sharon I."/>
            <person name="Castelle C.J."/>
            <person name="Probst A.J."/>
            <person name="Thomas B.C."/>
            <person name="Singh A."/>
            <person name="Wilkins M.J."/>
            <person name="Karaoz U."/>
            <person name="Brodie E.L."/>
            <person name="Williams K.H."/>
            <person name="Hubbard S.S."/>
            <person name="Banfield J.F."/>
        </authorList>
    </citation>
    <scope>NUCLEOTIDE SEQUENCE [LARGE SCALE GENOMIC DNA]</scope>
</reference>
<dbReference type="InterPro" id="IPR038720">
    <property type="entry name" value="YprB_RNase_H-like_dom"/>
</dbReference>
<dbReference type="Gene3D" id="3.30.420.10">
    <property type="entry name" value="Ribonuclease H-like superfamily/Ribonuclease H"/>
    <property type="match status" value="1"/>
</dbReference>
<proteinExistence type="predicted"/>
<accession>A0A1F6LN90</accession>
<organism evidence="2 3">
    <name type="scientific">Candidatus Magasanikbacteria bacterium RIFCSPHIGHO2_01_FULL_50_8</name>
    <dbReference type="NCBI Taxonomy" id="1798674"/>
    <lineage>
        <taxon>Bacteria</taxon>
        <taxon>Candidatus Magasanikiibacteriota</taxon>
    </lineage>
</organism>
<dbReference type="InterPro" id="IPR012337">
    <property type="entry name" value="RNaseH-like_sf"/>
</dbReference>
<evidence type="ECO:0000259" key="1">
    <source>
        <dbReference type="Pfam" id="PF13482"/>
    </source>
</evidence>